<feature type="region of interest" description="Disordered" evidence="1">
    <location>
        <begin position="92"/>
        <end position="113"/>
    </location>
</feature>
<organism evidence="2 3">
    <name type="scientific">Solanum pinnatisectum</name>
    <name type="common">tansyleaf nightshade</name>
    <dbReference type="NCBI Taxonomy" id="50273"/>
    <lineage>
        <taxon>Eukaryota</taxon>
        <taxon>Viridiplantae</taxon>
        <taxon>Streptophyta</taxon>
        <taxon>Embryophyta</taxon>
        <taxon>Tracheophyta</taxon>
        <taxon>Spermatophyta</taxon>
        <taxon>Magnoliopsida</taxon>
        <taxon>eudicotyledons</taxon>
        <taxon>Gunneridae</taxon>
        <taxon>Pentapetalae</taxon>
        <taxon>asterids</taxon>
        <taxon>lamiids</taxon>
        <taxon>Solanales</taxon>
        <taxon>Solanaceae</taxon>
        <taxon>Solanoideae</taxon>
        <taxon>Solaneae</taxon>
        <taxon>Solanum</taxon>
    </lineage>
</organism>
<dbReference type="EMBL" id="JAWPEI010000001">
    <property type="protein sequence ID" value="KAK4737296.1"/>
    <property type="molecule type" value="Genomic_DNA"/>
</dbReference>
<proteinExistence type="predicted"/>
<feature type="region of interest" description="Disordered" evidence="1">
    <location>
        <begin position="186"/>
        <end position="223"/>
    </location>
</feature>
<feature type="compositionally biased region" description="Polar residues" evidence="1">
    <location>
        <begin position="96"/>
        <end position="105"/>
    </location>
</feature>
<gene>
    <name evidence="2" type="ORF">R3W88_000993</name>
</gene>
<evidence type="ECO:0008006" key="4">
    <source>
        <dbReference type="Google" id="ProtNLM"/>
    </source>
</evidence>
<reference evidence="2 3" key="1">
    <citation type="submission" date="2023-10" db="EMBL/GenBank/DDBJ databases">
        <title>Genome-Wide Identification Analysis in wild type Solanum Pinnatisectum Reveals Some Genes Defensing Phytophthora Infestans.</title>
        <authorList>
            <person name="Sun C."/>
        </authorList>
    </citation>
    <scope>NUCLEOTIDE SEQUENCE [LARGE SCALE GENOMIC DNA]</scope>
    <source>
        <strain evidence="2">LQN</strain>
        <tissue evidence="2">Leaf</tissue>
    </source>
</reference>
<comment type="caution">
    <text evidence="2">The sequence shown here is derived from an EMBL/GenBank/DDBJ whole genome shotgun (WGS) entry which is preliminary data.</text>
</comment>
<keyword evidence="3" id="KW-1185">Reference proteome</keyword>
<dbReference type="AlphaFoldDB" id="A0AAV9MHP2"/>
<feature type="region of interest" description="Disordered" evidence="1">
    <location>
        <begin position="132"/>
        <end position="152"/>
    </location>
</feature>
<name>A0AAV9MHP2_9SOLN</name>
<evidence type="ECO:0000313" key="3">
    <source>
        <dbReference type="Proteomes" id="UP001311915"/>
    </source>
</evidence>
<sequence length="223" mass="25580">MTTINRAWYTHKDQVSPLTFTLSKEQIEKDNERDQNMAKIMTQLDILSKNVMRAGARGVNFVGVGGTNPEEMKFEALYNEEVNYLANQGGGYRSNYPRQGDNQSWARDEGWKDRDREWRDHNPYWKNREKDRYVSPHECQKPKDSDGSRSKDMLSHILNKVEGSDKMLKGMKEDVSTLSQTMTSHSVSIKQLETQMGHISSHLNPSQPGDLPSDTMANPKNEV</sequence>
<accession>A0AAV9MHP2</accession>
<evidence type="ECO:0000313" key="2">
    <source>
        <dbReference type="EMBL" id="KAK4737296.1"/>
    </source>
</evidence>
<feature type="compositionally biased region" description="Polar residues" evidence="1">
    <location>
        <begin position="186"/>
        <end position="207"/>
    </location>
</feature>
<protein>
    <recommendedName>
        <fullName evidence="4">Integrase core domain containing protein</fullName>
    </recommendedName>
</protein>
<dbReference type="Proteomes" id="UP001311915">
    <property type="component" value="Unassembled WGS sequence"/>
</dbReference>
<evidence type="ECO:0000256" key="1">
    <source>
        <dbReference type="SAM" id="MobiDB-lite"/>
    </source>
</evidence>